<dbReference type="Pfam" id="PF00872">
    <property type="entry name" value="Transposase_mut"/>
    <property type="match status" value="1"/>
</dbReference>
<evidence type="ECO:0000256" key="2">
    <source>
        <dbReference type="ARBA" id="ARBA00010961"/>
    </source>
</evidence>
<dbReference type="NCBIfam" id="NF033543">
    <property type="entry name" value="transpos_IS256"/>
    <property type="match status" value="1"/>
</dbReference>
<accession>A0A1X1YAH8</accession>
<dbReference type="GO" id="GO:0004803">
    <property type="term" value="F:transposase activity"/>
    <property type="evidence" value="ECO:0007669"/>
    <property type="project" value="UniProtKB-UniRule"/>
</dbReference>
<keyword evidence="4 6" id="KW-0238">DNA-binding</keyword>
<dbReference type="InterPro" id="IPR001207">
    <property type="entry name" value="Transposase_mutator"/>
</dbReference>
<evidence type="ECO:0000256" key="3">
    <source>
        <dbReference type="ARBA" id="ARBA00022578"/>
    </source>
</evidence>
<dbReference type="AlphaFoldDB" id="A0A1X1YAH8"/>
<reference evidence="8 9" key="1">
    <citation type="submission" date="2016-01" db="EMBL/GenBank/DDBJ databases">
        <title>The new phylogeny of the genus Mycobacterium.</title>
        <authorList>
            <person name="Tarcisio F."/>
            <person name="Conor M."/>
            <person name="Antonella G."/>
            <person name="Elisabetta G."/>
            <person name="Giulia F.S."/>
            <person name="Sara T."/>
            <person name="Anna F."/>
            <person name="Clotilde B."/>
            <person name="Roberto B."/>
            <person name="Veronica D.S."/>
            <person name="Fabio R."/>
            <person name="Monica P."/>
            <person name="Olivier J."/>
            <person name="Enrico T."/>
            <person name="Nicola S."/>
        </authorList>
    </citation>
    <scope>NUCLEOTIDE SEQUENCE [LARGE SCALE GENOMIC DNA]</scope>
    <source>
        <strain evidence="8 9">DSM 45394</strain>
    </source>
</reference>
<dbReference type="PANTHER" id="PTHR33217:SF9">
    <property type="entry name" value="MUTATOR FAMILY TRANSPOSASE"/>
    <property type="match status" value="1"/>
</dbReference>
<feature type="region of interest" description="Disordered" evidence="7">
    <location>
        <begin position="1"/>
        <end position="20"/>
    </location>
</feature>
<dbReference type="RefSeq" id="WP_006242318.1">
    <property type="nucleotide sequence ID" value="NZ_LQPG01000039.1"/>
</dbReference>
<dbReference type="GO" id="GO:0006313">
    <property type="term" value="P:DNA transposition"/>
    <property type="evidence" value="ECO:0007669"/>
    <property type="project" value="UniProtKB-UniRule"/>
</dbReference>
<evidence type="ECO:0000313" key="8">
    <source>
        <dbReference type="EMBL" id="ORW08031.1"/>
    </source>
</evidence>
<sequence length="434" mass="47376">MLTVVHDTDEANANDGGGRSLLDEIVRDGARQMLAAALKAEVAAYIDAHAGELDESGRRLVVRNGSHAGREVLTAAGAVAVTAPRVNDKRIDADTGERQRFSSAILPAWARKSPQMTEVLPLLYLHGLSTSDFGPALEQFLGSSAGLSATTITRLTSQWQEEAKAFGARDLSGTDFVYLWVDGIHLKVRLEQEKLCLLVMIGVRSDGRKELVALADGYRESTESWADLLRSCRRRGMIAPVLAVGDGALGFWKAMREVFPATREQRCWFHKQANVLSCLPKSAQPGAVAAMREIYNAEDLDHAQVAIKAFEIDYGAKYPKAVAKIVDDADVLLEFYKYPAEHWIHLRTTNPIESTFATVRLRTKVTKGPGSRAAGIAMAYKLIDAAQARWRAVNAPHLVALVRAGAVFHKGKLLERPADITPPEPAESTETEVA</sequence>
<dbReference type="GO" id="GO:0003677">
    <property type="term" value="F:DNA binding"/>
    <property type="evidence" value="ECO:0007669"/>
    <property type="project" value="UniProtKB-UniRule"/>
</dbReference>
<protein>
    <recommendedName>
        <fullName evidence="6">Mutator family transposase</fullName>
    </recommendedName>
</protein>
<evidence type="ECO:0000256" key="4">
    <source>
        <dbReference type="ARBA" id="ARBA00023125"/>
    </source>
</evidence>
<comment type="function">
    <text evidence="1 6">Required for the transposition of the insertion element.</text>
</comment>
<evidence type="ECO:0000256" key="5">
    <source>
        <dbReference type="ARBA" id="ARBA00023172"/>
    </source>
</evidence>
<proteinExistence type="inferred from homology"/>
<comment type="similarity">
    <text evidence="2 6">Belongs to the transposase mutator family.</text>
</comment>
<evidence type="ECO:0000313" key="9">
    <source>
        <dbReference type="Proteomes" id="UP000193866"/>
    </source>
</evidence>
<dbReference type="PANTHER" id="PTHR33217">
    <property type="entry name" value="TRANSPOSASE FOR INSERTION SEQUENCE ELEMENT IS1081"/>
    <property type="match status" value="1"/>
</dbReference>
<dbReference type="Proteomes" id="UP000193866">
    <property type="component" value="Unassembled WGS sequence"/>
</dbReference>
<keyword evidence="3 6" id="KW-0815">Transposition</keyword>
<name>A0A1X1YAH8_9MYCO</name>
<organism evidence="8 9">
    <name type="scientific">Mycolicibacter longobardus</name>
    <dbReference type="NCBI Taxonomy" id="1108812"/>
    <lineage>
        <taxon>Bacteria</taxon>
        <taxon>Bacillati</taxon>
        <taxon>Actinomycetota</taxon>
        <taxon>Actinomycetes</taxon>
        <taxon>Mycobacteriales</taxon>
        <taxon>Mycobacteriaceae</taxon>
        <taxon>Mycolicibacter</taxon>
    </lineage>
</organism>
<dbReference type="PROSITE" id="PS01007">
    <property type="entry name" value="TRANSPOSASE_MUTATOR"/>
    <property type="match status" value="1"/>
</dbReference>
<keyword evidence="6" id="KW-0814">Transposable element</keyword>
<gene>
    <name evidence="8" type="ORF">AWC16_20040</name>
</gene>
<keyword evidence="5 6" id="KW-0233">DNA recombination</keyword>
<evidence type="ECO:0000256" key="1">
    <source>
        <dbReference type="ARBA" id="ARBA00002190"/>
    </source>
</evidence>
<dbReference type="OrthoDB" id="9793302at2"/>
<dbReference type="EMBL" id="LQPG01000039">
    <property type="protein sequence ID" value="ORW08031.1"/>
    <property type="molecule type" value="Genomic_DNA"/>
</dbReference>
<keyword evidence="9" id="KW-1185">Reference proteome</keyword>
<evidence type="ECO:0000256" key="6">
    <source>
        <dbReference type="RuleBase" id="RU365089"/>
    </source>
</evidence>
<comment type="caution">
    <text evidence="8">The sequence shown here is derived from an EMBL/GenBank/DDBJ whole genome shotgun (WGS) entry which is preliminary data.</text>
</comment>
<evidence type="ECO:0000256" key="7">
    <source>
        <dbReference type="SAM" id="MobiDB-lite"/>
    </source>
</evidence>